<dbReference type="STRING" id="386301.SAMN05216282_101108"/>
<dbReference type="RefSeq" id="WP_135109448.1">
    <property type="nucleotide sequence ID" value="NZ_FNFU01000001.1"/>
</dbReference>
<protein>
    <submittedName>
        <fullName evidence="1">Uncharacterized protein</fullName>
    </submittedName>
</protein>
<accession>A0A1G8X7C4</accession>
<dbReference type="AlphaFoldDB" id="A0A1G8X7C4"/>
<dbReference type="EMBL" id="FNFU01000001">
    <property type="protein sequence ID" value="SDJ86277.1"/>
    <property type="molecule type" value="Genomic_DNA"/>
</dbReference>
<evidence type="ECO:0000313" key="1">
    <source>
        <dbReference type="EMBL" id="SDJ86277.1"/>
    </source>
</evidence>
<reference evidence="1 2" key="1">
    <citation type="submission" date="2016-10" db="EMBL/GenBank/DDBJ databases">
        <authorList>
            <person name="de Groot N.N."/>
        </authorList>
    </citation>
    <scope>NUCLEOTIDE SEQUENCE [LARGE SCALE GENOMIC DNA]</scope>
    <source>
        <strain evidence="1 2">CGMCC 1.5382</strain>
    </source>
</reference>
<evidence type="ECO:0000313" key="2">
    <source>
        <dbReference type="Proteomes" id="UP000198701"/>
    </source>
</evidence>
<keyword evidence="2" id="KW-1185">Reference proteome</keyword>
<name>A0A1G8X7C4_9MICO</name>
<gene>
    <name evidence="1" type="ORF">SAMN05216282_101108</name>
</gene>
<proteinExistence type="predicted"/>
<sequence>MPSGTRMVSQPEHLAVSELEAGASVNNLVVTNAGHRPIIAIEGDVFEGRWSGANRHQGTSRRASYGVRYGLNDVLAAEQAQAARPAGRTQVQGRAQGEVWERIRRQRRRTARSRGTRCSPRWRCRRVERMPSCGRSPGFPASAA</sequence>
<organism evidence="1 2">
    <name type="scientific">Cryobacterium psychrotolerans</name>
    <dbReference type="NCBI Taxonomy" id="386301"/>
    <lineage>
        <taxon>Bacteria</taxon>
        <taxon>Bacillati</taxon>
        <taxon>Actinomycetota</taxon>
        <taxon>Actinomycetes</taxon>
        <taxon>Micrococcales</taxon>
        <taxon>Microbacteriaceae</taxon>
        <taxon>Cryobacterium</taxon>
    </lineage>
</organism>
<dbReference type="Proteomes" id="UP000198701">
    <property type="component" value="Unassembled WGS sequence"/>
</dbReference>